<feature type="region of interest" description="Disordered" evidence="1">
    <location>
        <begin position="1"/>
        <end position="22"/>
    </location>
</feature>
<dbReference type="InParanoid" id="A0A078AYX8"/>
<accession>A0A078AYX8</accession>
<reference evidence="2 3" key="1">
    <citation type="submission" date="2014-06" db="EMBL/GenBank/DDBJ databases">
        <authorList>
            <person name="Swart Estienne"/>
        </authorList>
    </citation>
    <scope>NUCLEOTIDE SEQUENCE [LARGE SCALE GENOMIC DNA]</scope>
    <source>
        <strain evidence="2 3">130c</strain>
    </source>
</reference>
<name>A0A078AYX8_STYLE</name>
<protein>
    <submittedName>
        <fullName evidence="2">Uncharacterized protein</fullName>
    </submittedName>
</protein>
<proteinExistence type="predicted"/>
<evidence type="ECO:0000313" key="3">
    <source>
        <dbReference type="Proteomes" id="UP000039865"/>
    </source>
</evidence>
<evidence type="ECO:0000256" key="1">
    <source>
        <dbReference type="SAM" id="MobiDB-lite"/>
    </source>
</evidence>
<organism evidence="2 3">
    <name type="scientific">Stylonychia lemnae</name>
    <name type="common">Ciliate</name>
    <dbReference type="NCBI Taxonomy" id="5949"/>
    <lineage>
        <taxon>Eukaryota</taxon>
        <taxon>Sar</taxon>
        <taxon>Alveolata</taxon>
        <taxon>Ciliophora</taxon>
        <taxon>Intramacronucleata</taxon>
        <taxon>Spirotrichea</taxon>
        <taxon>Stichotrichia</taxon>
        <taxon>Sporadotrichida</taxon>
        <taxon>Oxytrichidae</taxon>
        <taxon>Stylonychinae</taxon>
        <taxon>Stylonychia</taxon>
    </lineage>
</organism>
<dbReference type="EMBL" id="CCKQ01015811">
    <property type="protein sequence ID" value="CDW87650.1"/>
    <property type="molecule type" value="Genomic_DNA"/>
</dbReference>
<dbReference type="AlphaFoldDB" id="A0A078AYX8"/>
<dbReference type="Proteomes" id="UP000039865">
    <property type="component" value="Unassembled WGS sequence"/>
</dbReference>
<dbReference type="InterPro" id="IPR027417">
    <property type="entry name" value="P-loop_NTPase"/>
</dbReference>
<feature type="compositionally biased region" description="Polar residues" evidence="1">
    <location>
        <begin position="799"/>
        <end position="830"/>
    </location>
</feature>
<sequence length="860" mass="95926">MSSDSDIGLAAKKDDEGKPVQISTSTVKVAATIKKVAKPITKPQPKTTATAIKASTKVSDEIMSSGDEGSVKSKVTTKSFNLSHHQHCFSRDCNGALITGNSWSKQNERKHRDAILSYKACTGSGCMNCIQGPKPKLPRVIKYYTCSQCEEDRCYDRFSAGKDKSVCFFCLDGKSCRGSIKGLEKESLKQAILDKLPQQTILQQLNDTDNDSIVASVESSSSKRQKNATTMAIFEQNHIEIDIIRRLKAIETNTKSVHINASVVQDTCHKFSKNPLIAFFSKNINAPVVDCINEVLKRVKSLDSEQMLGLLCASFALGHTSWIRATVTLSQMELTLRSQTLLECMVFNILEPYGRGLVFTVNILMNILMVSLCSQVSDDIEEYIKVISSFIIKATESYQLLVETLQASPKQMKIKFSALNILSSMLQDESYAPAIRSIKDFLVTIPVAKWKEQIELAHATSTVIDGDTIQKSLNEFIPKYGKPDPKLAADLSLAGDVRFQFFTKVVLNPPNYKQFAVAQYCIGLLKTYHRQMWCVPSGQGKGIIEHTLAVFALLLGFSKVYIIYPFKQLCDRDADEFSTYLDFVAIGDNELAIFDEGDAIMYNDPDKFRDFVSNCLCICFTATPDDQDPRGVDIQVLKTMTFPTFYYLMNVLERIVKFNFDLELPAMPVTEKAAEVKKLSQTGPVVVHCTSTLYEELKKLDLELVEADDNVNHQILRTLGLKVNDKFRVAVALTVASIQIILEQERSNVGLLQITFKDVDLIDSKAELTYKLNSFKFLQALSRKTIQMKQINATDLTGQNKKTPAVTGKTTATMQDKNPTTGQIKTSYQGSMGRKRTNALVPQLLEQKQGSIEQTPQPLE</sequence>
<evidence type="ECO:0000313" key="2">
    <source>
        <dbReference type="EMBL" id="CDW87650.1"/>
    </source>
</evidence>
<feature type="region of interest" description="Disordered" evidence="1">
    <location>
        <begin position="799"/>
        <end position="834"/>
    </location>
</feature>
<keyword evidence="3" id="KW-1185">Reference proteome</keyword>
<dbReference type="SUPFAM" id="SSF52540">
    <property type="entry name" value="P-loop containing nucleoside triphosphate hydrolases"/>
    <property type="match status" value="1"/>
</dbReference>
<gene>
    <name evidence="2" type="primary">Contig19326.g20495</name>
    <name evidence="2" type="ORF">STYLEM_16760</name>
</gene>